<sequence length="425" mass="44749">MKGIEIARRCLRAGGGVLLAATAWSAQGAAYDTSEYGQMLRALDEPNGRSFFGGPMVDNVTRAWKAAQPLEVIEVPVAPSTDRSRLLRRFVSAGHPIPAAALKAMSFDPDRSAPSGPRAWQVYWSLTHVQPINGASPRHMFSTAQRRFVQCAAAKVVEAGSLYFVSLDTRGDPYGADLEFNKPGVWSNEAVARDADVAAEVRAVCGPVLSAAEGDEEGRRQLDQLLTPPAPSAAETALQAQGLLAAPPQAASAEAAASAPEGTPFGNTKARIRLFQQNGLEGGLTDEAACSSRGSTKAAGGGFWNALASTLHVASSTSIGMPETETTRHLSDRSRAGSKAYFFEREVTAWAPVTVDYGFGSAATGASCATIHASFVPEAGADYEARMDVGRAFCRLIVSRILPGGDLLPVAVRRAASSCPPEEKQ</sequence>
<comment type="caution">
    <text evidence="1">The sequence shown here is derived from an EMBL/GenBank/DDBJ whole genome shotgun (WGS) entry which is preliminary data.</text>
</comment>
<organism evidence="1 2">
    <name type="scientific">Rubrivivax gelatinosus</name>
    <name type="common">Rhodocyclus gelatinosus</name>
    <name type="synonym">Rhodopseudomonas gelatinosa</name>
    <dbReference type="NCBI Taxonomy" id="28068"/>
    <lineage>
        <taxon>Bacteria</taxon>
        <taxon>Pseudomonadati</taxon>
        <taxon>Pseudomonadota</taxon>
        <taxon>Betaproteobacteria</taxon>
        <taxon>Burkholderiales</taxon>
        <taxon>Sphaerotilaceae</taxon>
        <taxon>Rubrivivax</taxon>
    </lineage>
</organism>
<dbReference type="EMBL" id="NRRU01000043">
    <property type="protein sequence ID" value="MBK1713658.1"/>
    <property type="molecule type" value="Genomic_DNA"/>
</dbReference>
<reference evidence="1" key="2">
    <citation type="journal article" date="2020" name="Microorganisms">
        <title>Osmotic Adaptation and Compatible Solute Biosynthesis of Phototrophic Bacteria as Revealed from Genome Analyses.</title>
        <authorList>
            <person name="Imhoff J.F."/>
            <person name="Rahn T."/>
            <person name="Kunzel S."/>
            <person name="Keller A."/>
            <person name="Neulinger S.C."/>
        </authorList>
    </citation>
    <scope>NUCLEOTIDE SEQUENCE</scope>
    <source>
        <strain evidence="1">IM 151</strain>
    </source>
</reference>
<keyword evidence="2" id="KW-1185">Reference proteome</keyword>
<name>A0ABS1DVZ9_RUBGE</name>
<accession>A0ABS1DVZ9</accession>
<protein>
    <submittedName>
        <fullName evidence="1">Uncharacterized protein</fullName>
    </submittedName>
</protein>
<gene>
    <name evidence="1" type="ORF">CKO43_12800</name>
</gene>
<reference evidence="1" key="1">
    <citation type="submission" date="2017-08" db="EMBL/GenBank/DDBJ databases">
        <authorList>
            <person name="Imhoff J.F."/>
            <person name="Rahn T."/>
            <person name="Kuenzel S."/>
            <person name="Neulinger S.C."/>
        </authorList>
    </citation>
    <scope>NUCLEOTIDE SEQUENCE</scope>
    <source>
        <strain evidence="1">IM 151</strain>
    </source>
</reference>
<evidence type="ECO:0000313" key="2">
    <source>
        <dbReference type="Proteomes" id="UP001041814"/>
    </source>
</evidence>
<evidence type="ECO:0000313" key="1">
    <source>
        <dbReference type="EMBL" id="MBK1713658.1"/>
    </source>
</evidence>
<dbReference type="Proteomes" id="UP001041814">
    <property type="component" value="Unassembled WGS sequence"/>
</dbReference>
<proteinExistence type="predicted"/>
<dbReference type="RefSeq" id="WP_200228407.1">
    <property type="nucleotide sequence ID" value="NZ_NRRT01000020.1"/>
</dbReference>